<proteinExistence type="inferred from homology"/>
<sequence>MSFATMTLRTRLVLALLAVVAGFVSIGLVALFDLRTSMEEDRRERVRAVTDSAMATLSYFHSLQAAGALGEDDAKRQALASLRALRFDGDNYVFVVDTRYEFKLNPARPDIEGTSGRELRDPGGRAFVVEMVDVASGSAQGGFVDYVWNKPGATAPVGKVSYARLFAPWQWVIGAGVYQDDVAQAFQDQAVKIGLIGLPIVLAIVAIFGLISRSIFGQLGGEPAAAVSVVQQIARGDLSAAVARPGMRAGSMLHAVDEMRDKLVGMLRDMTRMAQALDGRAQQIASAAGQVAAASGDQAQATSTTAAALQQVTASIGAVSGIAATTERHAVGTAERAGEGTAAVMHASAEVEKVERLIASSAQKVEGLKVRSGEIGSVAVVIKEIAEQTNLLALNAAIEAARAGEQGRGFAVVADEVRKLAERTAEATTRISRTVEAVQQETETVVVTMHETVPQVQASLVKVREVAGILQTIRGQAEDSLAKARDVALATREQGTAANEIAANVERIAGMAEEVSLTMSGNADAAREMQDMAVELMRSVRRFSLP</sequence>
<comment type="subcellular location">
    <subcellularLocation>
        <location evidence="1">Cell membrane</location>
        <topology evidence="1">Multi-pass membrane protein</topology>
    </subcellularLocation>
</comment>
<keyword evidence="12" id="KW-1185">Reference proteome</keyword>
<dbReference type="PRINTS" id="PR00260">
    <property type="entry name" value="CHEMTRNSDUCR"/>
</dbReference>
<evidence type="ECO:0000256" key="6">
    <source>
        <dbReference type="ARBA" id="ARBA00023224"/>
    </source>
</evidence>
<dbReference type="SMART" id="SM01049">
    <property type="entry name" value="Cache_2"/>
    <property type="match status" value="1"/>
</dbReference>
<organism evidence="11 12">
    <name type="scientific">Thauera mechernichensis</name>
    <dbReference type="NCBI Taxonomy" id="82788"/>
    <lineage>
        <taxon>Bacteria</taxon>
        <taxon>Pseudomonadati</taxon>
        <taxon>Pseudomonadota</taxon>
        <taxon>Betaproteobacteria</taxon>
        <taxon>Rhodocyclales</taxon>
        <taxon>Zoogloeaceae</taxon>
        <taxon>Thauera</taxon>
    </lineage>
</organism>
<evidence type="ECO:0000256" key="9">
    <source>
        <dbReference type="SAM" id="Phobius"/>
    </source>
</evidence>
<evidence type="ECO:0000256" key="3">
    <source>
        <dbReference type="ARBA" id="ARBA00022692"/>
    </source>
</evidence>
<evidence type="ECO:0000256" key="8">
    <source>
        <dbReference type="PROSITE-ProRule" id="PRU00284"/>
    </source>
</evidence>
<evidence type="ECO:0000256" key="4">
    <source>
        <dbReference type="ARBA" id="ARBA00022989"/>
    </source>
</evidence>
<dbReference type="SMART" id="SM00283">
    <property type="entry name" value="MA"/>
    <property type="match status" value="1"/>
</dbReference>
<keyword evidence="4 9" id="KW-1133">Transmembrane helix</keyword>
<feature type="transmembrane region" description="Helical" evidence="9">
    <location>
        <begin position="12"/>
        <end position="34"/>
    </location>
</feature>
<comment type="similarity">
    <text evidence="7">Belongs to the methyl-accepting chemotaxis (MCP) protein family.</text>
</comment>
<keyword evidence="6 8" id="KW-0807">Transducer</keyword>
<dbReference type="CDD" id="cd11386">
    <property type="entry name" value="MCP_signal"/>
    <property type="match status" value="1"/>
</dbReference>
<dbReference type="PROSITE" id="PS50111">
    <property type="entry name" value="CHEMOTAXIS_TRANSDUC_2"/>
    <property type="match status" value="1"/>
</dbReference>
<dbReference type="InterPro" id="IPR033480">
    <property type="entry name" value="sCache_2"/>
</dbReference>
<evidence type="ECO:0000256" key="7">
    <source>
        <dbReference type="ARBA" id="ARBA00029447"/>
    </source>
</evidence>
<keyword evidence="2" id="KW-1003">Cell membrane</keyword>
<evidence type="ECO:0000259" key="10">
    <source>
        <dbReference type="PROSITE" id="PS50111"/>
    </source>
</evidence>
<accession>A0ABW3W829</accession>
<evidence type="ECO:0000256" key="1">
    <source>
        <dbReference type="ARBA" id="ARBA00004651"/>
    </source>
</evidence>
<reference evidence="12" key="1">
    <citation type="journal article" date="2019" name="Int. J. Syst. Evol. Microbiol.">
        <title>The Global Catalogue of Microorganisms (GCM) 10K type strain sequencing project: providing services to taxonomists for standard genome sequencing and annotation.</title>
        <authorList>
            <consortium name="The Broad Institute Genomics Platform"/>
            <consortium name="The Broad Institute Genome Sequencing Center for Infectious Disease"/>
            <person name="Wu L."/>
            <person name="Ma J."/>
        </authorList>
    </citation>
    <scope>NUCLEOTIDE SEQUENCE [LARGE SCALE GENOMIC DNA]</scope>
    <source>
        <strain evidence="12">CCUG 48884</strain>
    </source>
</reference>
<dbReference type="InterPro" id="IPR004090">
    <property type="entry name" value="Chemotax_Me-accpt_rcpt"/>
</dbReference>
<feature type="domain" description="Methyl-accepting transducer" evidence="10">
    <location>
        <begin position="273"/>
        <end position="509"/>
    </location>
</feature>
<dbReference type="Pfam" id="PF00015">
    <property type="entry name" value="MCPsignal"/>
    <property type="match status" value="1"/>
</dbReference>
<dbReference type="Gene3D" id="3.30.450.20">
    <property type="entry name" value="PAS domain"/>
    <property type="match status" value="1"/>
</dbReference>
<protein>
    <submittedName>
        <fullName evidence="11">Methyl-accepting chemotaxis protein</fullName>
    </submittedName>
</protein>
<dbReference type="PANTHER" id="PTHR32089:SF119">
    <property type="entry name" value="METHYL-ACCEPTING CHEMOTAXIS PROTEIN CTPL"/>
    <property type="match status" value="1"/>
</dbReference>
<keyword evidence="3 9" id="KW-0812">Transmembrane</keyword>
<dbReference type="Pfam" id="PF17200">
    <property type="entry name" value="sCache_2"/>
    <property type="match status" value="1"/>
</dbReference>
<keyword evidence="5 9" id="KW-0472">Membrane</keyword>
<evidence type="ECO:0000313" key="11">
    <source>
        <dbReference type="EMBL" id="MFD1262193.1"/>
    </source>
</evidence>
<gene>
    <name evidence="11" type="ORF">ACFQ4M_01280</name>
</gene>
<evidence type="ECO:0000256" key="2">
    <source>
        <dbReference type="ARBA" id="ARBA00022475"/>
    </source>
</evidence>
<dbReference type="EMBL" id="JBHTMC010000002">
    <property type="protein sequence ID" value="MFD1262193.1"/>
    <property type="molecule type" value="Genomic_DNA"/>
</dbReference>
<dbReference type="InterPro" id="IPR004089">
    <property type="entry name" value="MCPsignal_dom"/>
</dbReference>
<feature type="transmembrane region" description="Helical" evidence="9">
    <location>
        <begin position="193"/>
        <end position="211"/>
    </location>
</feature>
<dbReference type="Gene3D" id="1.10.287.950">
    <property type="entry name" value="Methyl-accepting chemotaxis protein"/>
    <property type="match status" value="1"/>
</dbReference>
<dbReference type="PANTHER" id="PTHR32089">
    <property type="entry name" value="METHYL-ACCEPTING CHEMOTAXIS PROTEIN MCPB"/>
    <property type="match status" value="1"/>
</dbReference>
<dbReference type="RefSeq" id="WP_037982514.1">
    <property type="nucleotide sequence ID" value="NZ_JBHTMC010000002.1"/>
</dbReference>
<dbReference type="Proteomes" id="UP001597158">
    <property type="component" value="Unassembled WGS sequence"/>
</dbReference>
<evidence type="ECO:0000313" key="12">
    <source>
        <dbReference type="Proteomes" id="UP001597158"/>
    </source>
</evidence>
<evidence type="ECO:0000256" key="5">
    <source>
        <dbReference type="ARBA" id="ARBA00023136"/>
    </source>
</evidence>
<dbReference type="SUPFAM" id="SSF58104">
    <property type="entry name" value="Methyl-accepting chemotaxis protein (MCP) signaling domain"/>
    <property type="match status" value="1"/>
</dbReference>
<comment type="caution">
    <text evidence="11">The sequence shown here is derived from an EMBL/GenBank/DDBJ whole genome shotgun (WGS) entry which is preliminary data.</text>
</comment>
<name>A0ABW3W829_9RHOO</name>